<evidence type="ECO:0000313" key="2">
    <source>
        <dbReference type="Proteomes" id="UP001108240"/>
    </source>
</evidence>
<dbReference type="InterPro" id="IPR012337">
    <property type="entry name" value="RNaseH-like_sf"/>
</dbReference>
<reference evidence="1" key="1">
    <citation type="submission" date="2025-08" db="UniProtKB">
        <authorList>
            <consortium name="Ensembl"/>
        </authorList>
    </citation>
    <scope>IDENTIFICATION</scope>
</reference>
<organism evidence="1 2">
    <name type="scientific">Cyprinus carpio carpio</name>
    <dbReference type="NCBI Taxonomy" id="630221"/>
    <lineage>
        <taxon>Eukaryota</taxon>
        <taxon>Metazoa</taxon>
        <taxon>Chordata</taxon>
        <taxon>Craniata</taxon>
        <taxon>Vertebrata</taxon>
        <taxon>Euteleostomi</taxon>
        <taxon>Actinopterygii</taxon>
        <taxon>Neopterygii</taxon>
        <taxon>Teleostei</taxon>
        <taxon>Ostariophysi</taxon>
        <taxon>Cypriniformes</taxon>
        <taxon>Cyprinidae</taxon>
        <taxon>Cyprininae</taxon>
        <taxon>Cyprinus</taxon>
    </lineage>
</organism>
<dbReference type="SUPFAM" id="SSF53098">
    <property type="entry name" value="Ribonuclease H-like"/>
    <property type="match status" value="1"/>
</dbReference>
<dbReference type="Ensembl" id="ENSCCRT00000194448.1">
    <property type="protein sequence ID" value="ENSCCRP00000154215.1"/>
    <property type="gene ID" value="ENSCCRG00000055050.1"/>
</dbReference>
<dbReference type="GeneTree" id="ENSGT00950000182812"/>
<accession>A0A9J8BLW8</accession>
<dbReference type="OMA" id="CNDERHF"/>
<reference evidence="1" key="2">
    <citation type="submission" date="2025-09" db="UniProtKB">
        <authorList>
            <consortium name="Ensembl"/>
        </authorList>
    </citation>
    <scope>IDENTIFICATION</scope>
</reference>
<proteinExistence type="predicted"/>
<keyword evidence="2" id="KW-1185">Reference proteome</keyword>
<name>A0A9J8BLW8_CYPCA</name>
<dbReference type="PANTHER" id="PTHR45913">
    <property type="entry name" value="EPM2A-INTERACTING PROTEIN 1"/>
    <property type="match status" value="1"/>
</dbReference>
<protein>
    <recommendedName>
        <fullName evidence="3">DUF4371 domain-containing protein</fullName>
    </recommendedName>
</protein>
<evidence type="ECO:0008006" key="3">
    <source>
        <dbReference type="Google" id="ProtNLM"/>
    </source>
</evidence>
<dbReference type="AlphaFoldDB" id="A0A9J8BLW8"/>
<evidence type="ECO:0000313" key="1">
    <source>
        <dbReference type="Ensembl" id="ENSCCRP00000154215.1"/>
    </source>
</evidence>
<sequence length="503" mass="57346">LNWIASPNSTTAASFVATREIIKRGKSFTDGDYMKDSFIKISEHLFSDFKNKTEIIQKIKDMPLSAKTVKERAIKMAGNITNQQIKDINSAPAYSIACDESCDVIDIEQAALLCRYVNSDGPQEEMIELIPLKGQTRGEDICEAVLKCLNDNGINTNHLISVATDGAPSMRGSQKGFVTLLQKALDRNLLAFHCILHQEALCAKTFPPECMEVMNLVIKMVNKIIAKALNHRQFRALLDEVDSEYSDLLLHNKVRWLSRGEVLRRFVACLEHVKTFLKSKNLNYPQLEDTEWLEKLHFMVDMTSHLNMLNKSLQGRGNTALHMLEAVLSFERKLTVFARDVQRGTLSHFPSLREFKEAYHDHTLNGDYLQCAIVDMQTEFGSRFSEFRKEKMTLSFPVTPLEIDPSLLNTFPGVIQADLEMELADIADKDLWVSKFKSLTAELEDVTRQKAQLQIFSNMNYIKSKYRTRLTDESLQSCVKIKVTSYMPDVEKLSSDVRKQKSH</sequence>
<dbReference type="Proteomes" id="UP001108240">
    <property type="component" value="Unplaced"/>
</dbReference>
<dbReference type="PANTHER" id="PTHR45913:SF10">
    <property type="entry name" value="DUF4371 DOMAIN-CONTAINING PROTEIN"/>
    <property type="match status" value="1"/>
</dbReference>